<dbReference type="AlphaFoldDB" id="A0A1R3L3U7"/>
<sequence length="454" mass="51370">MGQPFGQELAAILQLRNLHPDLMAFPFVQGLVEEGRYRPHPDEPSIFSTVQNGVTMAWLGWIYHLVIYGPEHLEHFRYGDSSMLHTVGRMAKLVSLYLHKELTRTDIVLPPEPPPLLTANQKYVSQAWVLDIARRDNMPPHEAALLGAALMGVDPAFERELEKAWDEHKRTEFMIAAKHAATPAQLDYLLNARPDLFHRGLVQKGAYQEFRHHQANLQLWGEHDGNGLHHAVLSFRSAHTTDRFFPPSIIRKETKAMAKRKGKGHRKQKKSQIPYHSFNQWIANMTIKDAVLPPLDNPRDEMVRHGFFIPPSTAFEFGPPPLELVGDSLIYMYEPDPVERKIVESHLAAPIRPAGPSFVAEPTNPMIDWVLGKDLPIMDAHIPKVTPRFPMVMSGKFHTDEENLDMSYSLGLLEKHFGEAVTLPNTPTVQATGEEIIADLRELVARHPVHGGLK</sequence>
<dbReference type="Proteomes" id="UP000187203">
    <property type="component" value="Unassembled WGS sequence"/>
</dbReference>
<organism evidence="1 2">
    <name type="scientific">Corchorus olitorius</name>
    <dbReference type="NCBI Taxonomy" id="93759"/>
    <lineage>
        <taxon>Eukaryota</taxon>
        <taxon>Viridiplantae</taxon>
        <taxon>Streptophyta</taxon>
        <taxon>Embryophyta</taxon>
        <taxon>Tracheophyta</taxon>
        <taxon>Spermatophyta</taxon>
        <taxon>Magnoliopsida</taxon>
        <taxon>eudicotyledons</taxon>
        <taxon>Gunneridae</taxon>
        <taxon>Pentapetalae</taxon>
        <taxon>rosids</taxon>
        <taxon>malvids</taxon>
        <taxon>Malvales</taxon>
        <taxon>Malvaceae</taxon>
        <taxon>Grewioideae</taxon>
        <taxon>Apeibeae</taxon>
        <taxon>Corchorus</taxon>
    </lineage>
</organism>
<protein>
    <submittedName>
        <fullName evidence="1">Uncharacterized protein</fullName>
    </submittedName>
</protein>
<reference evidence="2" key="1">
    <citation type="submission" date="2013-09" db="EMBL/GenBank/DDBJ databases">
        <title>Corchorus olitorius genome sequencing.</title>
        <authorList>
            <person name="Alam M."/>
            <person name="Haque M.S."/>
            <person name="Islam M.S."/>
            <person name="Emdad E.M."/>
            <person name="Islam M.M."/>
            <person name="Ahmed B."/>
            <person name="Halim A."/>
            <person name="Hossen Q.M.M."/>
            <person name="Hossain M.Z."/>
            <person name="Ahmed R."/>
            <person name="Khan M.M."/>
            <person name="Islam R."/>
            <person name="Rashid M.M."/>
            <person name="Khan S.A."/>
            <person name="Rahman M.S."/>
            <person name="Alam M."/>
            <person name="Yahiya A.S."/>
            <person name="Khan M.S."/>
            <person name="Azam M.S."/>
            <person name="Haque T."/>
            <person name="Lashkar M.Z.H."/>
            <person name="Akhand A.I."/>
            <person name="Morshed G."/>
            <person name="Roy S."/>
            <person name="Uddin K.S."/>
            <person name="Rabeya T."/>
            <person name="Hossain A.S."/>
            <person name="Chowdhury A."/>
            <person name="Snigdha A.R."/>
            <person name="Mortoza M.S."/>
            <person name="Matin S.A."/>
            <person name="Hoque S.M.E."/>
            <person name="Islam M.K."/>
            <person name="Roy D.K."/>
            <person name="Haider R."/>
            <person name="Moosa M.M."/>
            <person name="Elias S.M."/>
            <person name="Hasan A.M."/>
            <person name="Jahan S."/>
            <person name="Shafiuddin M."/>
            <person name="Mahmood N."/>
            <person name="Shommy N.S."/>
        </authorList>
    </citation>
    <scope>NUCLEOTIDE SEQUENCE [LARGE SCALE GENOMIC DNA]</scope>
    <source>
        <strain evidence="2">cv. O-4</strain>
    </source>
</reference>
<keyword evidence="2" id="KW-1185">Reference proteome</keyword>
<gene>
    <name evidence="1" type="ORF">COLO4_00548</name>
</gene>
<evidence type="ECO:0000313" key="2">
    <source>
        <dbReference type="Proteomes" id="UP000187203"/>
    </source>
</evidence>
<dbReference type="EMBL" id="AWUE01002692">
    <property type="protein sequence ID" value="OMP13959.1"/>
    <property type="molecule type" value="Genomic_DNA"/>
</dbReference>
<evidence type="ECO:0000313" key="1">
    <source>
        <dbReference type="EMBL" id="OMP13959.1"/>
    </source>
</evidence>
<proteinExistence type="predicted"/>
<accession>A0A1R3L3U7</accession>
<comment type="caution">
    <text evidence="1">The sequence shown here is derived from an EMBL/GenBank/DDBJ whole genome shotgun (WGS) entry which is preliminary data.</text>
</comment>
<name>A0A1R3L3U7_9ROSI</name>